<dbReference type="SMART" id="SM00490">
    <property type="entry name" value="HELICc"/>
    <property type="match status" value="1"/>
</dbReference>
<dbReference type="CDD" id="cd00268">
    <property type="entry name" value="DEADc"/>
    <property type="match status" value="1"/>
</dbReference>
<dbReference type="OrthoDB" id="5871318at2759"/>
<dbReference type="Proteomes" id="UP000298663">
    <property type="component" value="Unassembled WGS sequence"/>
</dbReference>
<accession>A0A4V6A4W1</accession>
<keyword evidence="4" id="KW-0347">Helicase</keyword>
<evidence type="ECO:0000256" key="5">
    <source>
        <dbReference type="ARBA" id="ARBA00022840"/>
    </source>
</evidence>
<protein>
    <recommendedName>
        <fullName evidence="1">RNA helicase</fullName>
        <ecNumber evidence="1">3.6.4.13</ecNumber>
    </recommendedName>
</protein>
<keyword evidence="3" id="KW-0378">Hydrolase</keyword>
<dbReference type="InterPro" id="IPR011545">
    <property type="entry name" value="DEAD/DEAH_box_helicase_dom"/>
</dbReference>
<evidence type="ECO:0000259" key="9">
    <source>
        <dbReference type="PROSITE" id="PS51195"/>
    </source>
</evidence>
<dbReference type="PROSITE" id="PS51194">
    <property type="entry name" value="HELICASE_CTER"/>
    <property type="match status" value="1"/>
</dbReference>
<reference evidence="10 11" key="1">
    <citation type="journal article" date="2015" name="Genome Biol.">
        <title>Comparative genomics of Steinernema reveals deeply conserved gene regulatory networks.</title>
        <authorList>
            <person name="Dillman A.R."/>
            <person name="Macchietto M."/>
            <person name="Porter C.F."/>
            <person name="Rogers A."/>
            <person name="Williams B."/>
            <person name="Antoshechkin I."/>
            <person name="Lee M.M."/>
            <person name="Goodwin Z."/>
            <person name="Lu X."/>
            <person name="Lewis E.E."/>
            <person name="Goodrich-Blair H."/>
            <person name="Stock S.P."/>
            <person name="Adams B.J."/>
            <person name="Sternberg P.W."/>
            <person name="Mortazavi A."/>
        </authorList>
    </citation>
    <scope>NUCLEOTIDE SEQUENCE [LARGE SCALE GENOMIC DNA]</scope>
    <source>
        <strain evidence="10 11">ALL</strain>
    </source>
</reference>
<proteinExistence type="predicted"/>
<feature type="domain" description="Helicase C-terminal" evidence="8">
    <location>
        <begin position="346"/>
        <end position="501"/>
    </location>
</feature>
<evidence type="ECO:0000256" key="6">
    <source>
        <dbReference type="PROSITE-ProRule" id="PRU00552"/>
    </source>
</evidence>
<keyword evidence="2" id="KW-0547">Nucleotide-binding</keyword>
<dbReference type="EC" id="3.6.4.13" evidence="1"/>
<evidence type="ECO:0000256" key="3">
    <source>
        <dbReference type="ARBA" id="ARBA00022801"/>
    </source>
</evidence>
<dbReference type="STRING" id="34508.A0A4V6A4W1"/>
<evidence type="ECO:0000313" key="10">
    <source>
        <dbReference type="EMBL" id="TKR88505.1"/>
    </source>
</evidence>
<feature type="domain" description="DEAD-box RNA helicase Q" evidence="9">
    <location>
        <begin position="101"/>
        <end position="129"/>
    </location>
</feature>
<name>A0A4V6A4W1_STECR</name>
<dbReference type="GO" id="GO:0005829">
    <property type="term" value="C:cytosol"/>
    <property type="evidence" value="ECO:0007669"/>
    <property type="project" value="TreeGrafter"/>
</dbReference>
<dbReference type="InterPro" id="IPR044742">
    <property type="entry name" value="DEAD/DEAH_RhlB"/>
</dbReference>
<dbReference type="GO" id="GO:0005524">
    <property type="term" value="F:ATP binding"/>
    <property type="evidence" value="ECO:0007669"/>
    <property type="project" value="UniProtKB-KW"/>
</dbReference>
<dbReference type="PROSITE" id="PS51192">
    <property type="entry name" value="HELICASE_ATP_BIND_1"/>
    <property type="match status" value="1"/>
</dbReference>
<dbReference type="SMART" id="SM00487">
    <property type="entry name" value="DEXDc"/>
    <property type="match status" value="1"/>
</dbReference>
<evidence type="ECO:0000259" key="7">
    <source>
        <dbReference type="PROSITE" id="PS51192"/>
    </source>
</evidence>
<dbReference type="EMBL" id="AZBU02000003">
    <property type="protein sequence ID" value="TKR88505.1"/>
    <property type="molecule type" value="Genomic_DNA"/>
</dbReference>
<evidence type="ECO:0000256" key="2">
    <source>
        <dbReference type="ARBA" id="ARBA00022741"/>
    </source>
</evidence>
<dbReference type="InterPro" id="IPR027417">
    <property type="entry name" value="P-loop_NTPase"/>
</dbReference>
<gene>
    <name evidence="10" type="ORF">L596_012735</name>
</gene>
<evidence type="ECO:0000259" key="8">
    <source>
        <dbReference type="PROSITE" id="PS51194"/>
    </source>
</evidence>
<reference evidence="10 11" key="2">
    <citation type="journal article" date="2019" name="G3 (Bethesda)">
        <title>Hybrid Assembly of the Genome of the Entomopathogenic Nematode Steinernema carpocapsae Identifies the X-Chromosome.</title>
        <authorList>
            <person name="Serra L."/>
            <person name="Macchietto M."/>
            <person name="Macias-Munoz A."/>
            <person name="McGill C.J."/>
            <person name="Rodriguez I.M."/>
            <person name="Rodriguez B."/>
            <person name="Murad R."/>
            <person name="Mortazavi A."/>
        </authorList>
    </citation>
    <scope>NUCLEOTIDE SEQUENCE [LARGE SCALE GENOMIC DNA]</scope>
    <source>
        <strain evidence="10 11">ALL</strain>
    </source>
</reference>
<dbReference type="SUPFAM" id="SSF52540">
    <property type="entry name" value="P-loop containing nucleoside triphosphate hydrolases"/>
    <property type="match status" value="1"/>
</dbReference>
<dbReference type="InterPro" id="IPR014001">
    <property type="entry name" value="Helicase_ATP-bd"/>
</dbReference>
<feature type="domain" description="Helicase ATP-binding" evidence="7">
    <location>
        <begin position="134"/>
        <end position="315"/>
    </location>
</feature>
<dbReference type="Pfam" id="PF00270">
    <property type="entry name" value="DEAD"/>
    <property type="match status" value="1"/>
</dbReference>
<feature type="short sequence motif" description="Q motif" evidence="6">
    <location>
        <begin position="101"/>
        <end position="129"/>
    </location>
</feature>
<sequence>MAQYRRVVAARNETDFNECKPMNSLIPRFNFFILGADMTVGHGIYTARLTGPTGKGNGMSGNAHLSQENRIGMGDKFKDLRKVENISIEGGGPQGKRRTIDKFSECNIDRRIIANLNEVGIREPTAVQRAVLPIMLNDTEHDLLAQAETGSGKTAAYLIPIVCHIQRMKNNGHLPKPNSPYSVIVAPTRELAGQIAHEARVISEGIGISVALSYGQMHMGECRKAIAAGCDILVATPGRLIGHYEERSVHFKSIRWIVLDEADQMFDYSLGQFVVPFLKESLKNSHGVRLFAFSATFTAGVICTMEKNYLKPDYYVVTGRAAPKDNIKQRFVECQRNQKKTFLLLLMNKILRKANRESRGPRVKIPKTIIFVDTKFETNYLAIYLTNLGISCISFNGDRTQLMREKAIDDFSRGHFSVMVCTNVCARGLNMKNVEYVINYDIPFKCQEMFLHRIGRTGRAGNVGTAYTFFERGRDEKNIEEITAMIEDCGIEVPDFIAKIKEERENRIVGCFHGNED</sequence>
<organism evidence="10 11">
    <name type="scientific">Steinernema carpocapsae</name>
    <name type="common">Entomopathogenic nematode</name>
    <dbReference type="NCBI Taxonomy" id="34508"/>
    <lineage>
        <taxon>Eukaryota</taxon>
        <taxon>Metazoa</taxon>
        <taxon>Ecdysozoa</taxon>
        <taxon>Nematoda</taxon>
        <taxon>Chromadorea</taxon>
        <taxon>Rhabditida</taxon>
        <taxon>Tylenchina</taxon>
        <taxon>Panagrolaimomorpha</taxon>
        <taxon>Strongyloidoidea</taxon>
        <taxon>Steinernematidae</taxon>
        <taxon>Steinernema</taxon>
    </lineage>
</organism>
<dbReference type="InterPro" id="IPR014014">
    <property type="entry name" value="RNA_helicase_DEAD_Q_motif"/>
</dbReference>
<dbReference type="GO" id="GO:0003676">
    <property type="term" value="F:nucleic acid binding"/>
    <property type="evidence" value="ECO:0007669"/>
    <property type="project" value="InterPro"/>
</dbReference>
<dbReference type="GO" id="GO:0003724">
    <property type="term" value="F:RNA helicase activity"/>
    <property type="evidence" value="ECO:0007669"/>
    <property type="project" value="UniProtKB-EC"/>
</dbReference>
<evidence type="ECO:0000256" key="4">
    <source>
        <dbReference type="ARBA" id="ARBA00022806"/>
    </source>
</evidence>
<evidence type="ECO:0000256" key="1">
    <source>
        <dbReference type="ARBA" id="ARBA00012552"/>
    </source>
</evidence>
<dbReference type="PROSITE" id="PS51195">
    <property type="entry name" value="Q_MOTIF"/>
    <property type="match status" value="1"/>
</dbReference>
<dbReference type="Pfam" id="PF00271">
    <property type="entry name" value="Helicase_C"/>
    <property type="match status" value="1"/>
</dbReference>
<dbReference type="Gene3D" id="3.40.50.300">
    <property type="entry name" value="P-loop containing nucleotide triphosphate hydrolases"/>
    <property type="match status" value="2"/>
</dbReference>
<dbReference type="AlphaFoldDB" id="A0A4V6A4W1"/>
<dbReference type="PANTHER" id="PTHR47959:SF1">
    <property type="entry name" value="ATP-DEPENDENT RNA HELICASE DBPA"/>
    <property type="match status" value="1"/>
</dbReference>
<dbReference type="InterPro" id="IPR001650">
    <property type="entry name" value="Helicase_C-like"/>
</dbReference>
<dbReference type="InterPro" id="IPR050079">
    <property type="entry name" value="DEAD_box_RNA_helicase"/>
</dbReference>
<evidence type="ECO:0000313" key="11">
    <source>
        <dbReference type="Proteomes" id="UP000298663"/>
    </source>
</evidence>
<comment type="caution">
    <text evidence="10">The sequence shown here is derived from an EMBL/GenBank/DDBJ whole genome shotgun (WGS) entry which is preliminary data.</text>
</comment>
<dbReference type="GO" id="GO:0016787">
    <property type="term" value="F:hydrolase activity"/>
    <property type="evidence" value="ECO:0007669"/>
    <property type="project" value="UniProtKB-KW"/>
</dbReference>
<dbReference type="PANTHER" id="PTHR47959">
    <property type="entry name" value="ATP-DEPENDENT RNA HELICASE RHLE-RELATED"/>
    <property type="match status" value="1"/>
</dbReference>
<dbReference type="CDD" id="cd18787">
    <property type="entry name" value="SF2_C_DEAD"/>
    <property type="match status" value="1"/>
</dbReference>
<keyword evidence="5" id="KW-0067">ATP-binding</keyword>
<keyword evidence="11" id="KW-1185">Reference proteome</keyword>